<dbReference type="Pfam" id="PF22978">
    <property type="entry name" value="HAD_Pex22"/>
    <property type="match status" value="1"/>
</dbReference>
<dbReference type="EMBL" id="JAGGNH010000002">
    <property type="protein sequence ID" value="KAJ0983167.1"/>
    <property type="molecule type" value="Genomic_DNA"/>
</dbReference>
<evidence type="ECO:0000313" key="3">
    <source>
        <dbReference type="Proteomes" id="UP001085076"/>
    </source>
</evidence>
<reference evidence="2" key="2">
    <citation type="journal article" date="2022" name="Hortic Res">
        <title>The genome of Dioscorea zingiberensis sheds light on the biosynthesis, origin and evolution of the medicinally important diosgenin saponins.</title>
        <authorList>
            <person name="Li Y."/>
            <person name="Tan C."/>
            <person name="Li Z."/>
            <person name="Guo J."/>
            <person name="Li S."/>
            <person name="Chen X."/>
            <person name="Wang C."/>
            <person name="Dai X."/>
            <person name="Yang H."/>
            <person name="Song W."/>
            <person name="Hou L."/>
            <person name="Xu J."/>
            <person name="Tong Z."/>
            <person name="Xu A."/>
            <person name="Yuan X."/>
            <person name="Wang W."/>
            <person name="Yang Q."/>
            <person name="Chen L."/>
            <person name="Sun Z."/>
            <person name="Wang K."/>
            <person name="Pan B."/>
            <person name="Chen J."/>
            <person name="Bao Y."/>
            <person name="Liu F."/>
            <person name="Qi X."/>
            <person name="Gang D.R."/>
            <person name="Wen J."/>
            <person name="Li J."/>
        </authorList>
    </citation>
    <scope>NUCLEOTIDE SEQUENCE</scope>
    <source>
        <strain evidence="2">Dzin_1.0</strain>
    </source>
</reference>
<keyword evidence="1" id="KW-0812">Transmembrane</keyword>
<name>A0A9D5D2E7_9LILI</name>
<feature type="transmembrane region" description="Helical" evidence="1">
    <location>
        <begin position="44"/>
        <end position="63"/>
    </location>
</feature>
<dbReference type="PANTHER" id="PTHR34126">
    <property type="entry name" value="PEROXISOME BIOGENESIS PROTEIN 22"/>
    <property type="match status" value="1"/>
</dbReference>
<dbReference type="PANTHER" id="PTHR34126:SF9">
    <property type="entry name" value="OS04G0629000 PROTEIN"/>
    <property type="match status" value="1"/>
</dbReference>
<protein>
    <recommendedName>
        <fullName evidence="4">Peroxisome biogenesis protein 22</fullName>
    </recommendedName>
</protein>
<sequence>MESPPSSSPDSAHDELADLVRRFMESIAGFSARLPFLTDHQSPHSIATVVILAVSIAFAWKFLKAPTYRPRRQRQQPPDQFPALSDVTSHSRTMVQGPEAFSSAGDSRVQDVVDDFFQPVKLTVRQLVRQKFCEGHKVTCCLLGVVLEETNPDDLQQNVTVRSSVLEVLLEMTKCCDLYLMERILDDESGERVISALNDAGIFTSGGFVSDKVLFCSTENGHVSFVRQLEPDWHIDTNFEIVSQLARFIKYQLHISLTRPDRSASNVFNSTCLEGFIGVPIIANCTSFPAVVFQAHASGFSA</sequence>
<accession>A0A9D5D2E7</accession>
<comment type="caution">
    <text evidence="2">The sequence shown here is derived from an EMBL/GenBank/DDBJ whole genome shotgun (WGS) entry which is preliminary data.</text>
</comment>
<keyword evidence="1" id="KW-0472">Membrane</keyword>
<dbReference type="AlphaFoldDB" id="A0A9D5D2E7"/>
<organism evidence="2 3">
    <name type="scientific">Dioscorea zingiberensis</name>
    <dbReference type="NCBI Taxonomy" id="325984"/>
    <lineage>
        <taxon>Eukaryota</taxon>
        <taxon>Viridiplantae</taxon>
        <taxon>Streptophyta</taxon>
        <taxon>Embryophyta</taxon>
        <taxon>Tracheophyta</taxon>
        <taxon>Spermatophyta</taxon>
        <taxon>Magnoliopsida</taxon>
        <taxon>Liliopsida</taxon>
        <taxon>Dioscoreales</taxon>
        <taxon>Dioscoreaceae</taxon>
        <taxon>Dioscorea</taxon>
    </lineage>
</organism>
<proteinExistence type="predicted"/>
<gene>
    <name evidence="2" type="ORF">J5N97_011422</name>
</gene>
<evidence type="ECO:0000313" key="2">
    <source>
        <dbReference type="EMBL" id="KAJ0983167.1"/>
    </source>
</evidence>
<dbReference type="InterPro" id="IPR037485">
    <property type="entry name" value="PEX22"/>
</dbReference>
<reference evidence="2" key="1">
    <citation type="submission" date="2021-03" db="EMBL/GenBank/DDBJ databases">
        <authorList>
            <person name="Li Z."/>
            <person name="Yang C."/>
        </authorList>
    </citation>
    <scope>NUCLEOTIDE SEQUENCE</scope>
    <source>
        <strain evidence="2">Dzin_1.0</strain>
        <tissue evidence="2">Leaf</tissue>
    </source>
</reference>
<keyword evidence="1" id="KW-1133">Transmembrane helix</keyword>
<dbReference type="GO" id="GO:0007031">
    <property type="term" value="P:peroxisome organization"/>
    <property type="evidence" value="ECO:0007669"/>
    <property type="project" value="InterPro"/>
</dbReference>
<evidence type="ECO:0000256" key="1">
    <source>
        <dbReference type="SAM" id="Phobius"/>
    </source>
</evidence>
<evidence type="ECO:0008006" key="4">
    <source>
        <dbReference type="Google" id="ProtNLM"/>
    </source>
</evidence>
<keyword evidence="3" id="KW-1185">Reference proteome</keyword>
<dbReference type="Proteomes" id="UP001085076">
    <property type="component" value="Miscellaneous, Linkage group lg02"/>
</dbReference>
<dbReference type="OrthoDB" id="77656at2759"/>